<evidence type="ECO:0000313" key="2">
    <source>
        <dbReference type="Proteomes" id="UP000198379"/>
    </source>
</evidence>
<name>A0A239AA43_9FLAO</name>
<reference evidence="1 2" key="1">
    <citation type="submission" date="2017-06" db="EMBL/GenBank/DDBJ databases">
        <authorList>
            <person name="Kim H.J."/>
            <person name="Triplett B.A."/>
        </authorList>
    </citation>
    <scope>NUCLEOTIDE SEQUENCE [LARGE SCALE GENOMIC DNA]</scope>
    <source>
        <strain evidence="1 2">DSM 25597</strain>
    </source>
</reference>
<sequence>MLEQFKTYEIQNPQLIYGGEIKTKVDPDPYLE</sequence>
<proteinExistence type="predicted"/>
<gene>
    <name evidence="1" type="ORF">SAMN06265376_104229</name>
</gene>
<dbReference type="EMBL" id="FZNY01000004">
    <property type="protein sequence ID" value="SNR91904.1"/>
    <property type="molecule type" value="Genomic_DNA"/>
</dbReference>
<dbReference type="Proteomes" id="UP000198379">
    <property type="component" value="Unassembled WGS sequence"/>
</dbReference>
<protein>
    <submittedName>
        <fullName evidence="1">Uncharacterized protein</fullName>
    </submittedName>
</protein>
<dbReference type="AlphaFoldDB" id="A0A239AA43"/>
<keyword evidence="2" id="KW-1185">Reference proteome</keyword>
<accession>A0A239AA43</accession>
<evidence type="ECO:0000313" key="1">
    <source>
        <dbReference type="EMBL" id="SNR91904.1"/>
    </source>
</evidence>
<organism evidence="1 2">
    <name type="scientific">Dokdonia pacifica</name>
    <dbReference type="NCBI Taxonomy" id="1627892"/>
    <lineage>
        <taxon>Bacteria</taxon>
        <taxon>Pseudomonadati</taxon>
        <taxon>Bacteroidota</taxon>
        <taxon>Flavobacteriia</taxon>
        <taxon>Flavobacteriales</taxon>
        <taxon>Flavobacteriaceae</taxon>
        <taxon>Dokdonia</taxon>
    </lineage>
</organism>